<dbReference type="InterPro" id="IPR050641">
    <property type="entry name" value="RIFMO-like"/>
</dbReference>
<keyword evidence="4" id="KW-0274">FAD</keyword>
<evidence type="ECO:0000256" key="2">
    <source>
        <dbReference type="ARBA" id="ARBA00007801"/>
    </source>
</evidence>
<keyword evidence="3" id="KW-0285">Flavoprotein</keyword>
<dbReference type="SUPFAM" id="SSF51905">
    <property type="entry name" value="FAD/NAD(P)-binding domain"/>
    <property type="match status" value="1"/>
</dbReference>
<evidence type="ECO:0000313" key="6">
    <source>
        <dbReference type="EMBL" id="XCB33708.1"/>
    </source>
</evidence>
<dbReference type="GO" id="GO:0016709">
    <property type="term" value="F:oxidoreductase activity, acting on paired donors, with incorporation or reduction of molecular oxygen, NAD(P)H as one donor, and incorporation of one atom of oxygen"/>
    <property type="evidence" value="ECO:0007669"/>
    <property type="project" value="UniProtKB-ARBA"/>
</dbReference>
<accession>A0AAU7ZRT2</accession>
<dbReference type="Gene3D" id="3.50.50.60">
    <property type="entry name" value="FAD/NAD(P)-binding domain"/>
    <property type="match status" value="1"/>
</dbReference>
<dbReference type="Gene3D" id="3.30.70.2450">
    <property type="match status" value="1"/>
</dbReference>
<dbReference type="PANTHER" id="PTHR43004:SF19">
    <property type="entry name" value="BINDING MONOOXYGENASE, PUTATIVE (JCVI)-RELATED"/>
    <property type="match status" value="1"/>
</dbReference>
<evidence type="ECO:0000256" key="3">
    <source>
        <dbReference type="ARBA" id="ARBA00022630"/>
    </source>
</evidence>
<reference evidence="6" key="2">
    <citation type="journal article" date="2024" name="Environ. Microbiol.">
        <title>Genome analysis and description of Tunturibacter gen. nov. expands the diversity of Terriglobia in tundra soils.</title>
        <authorList>
            <person name="Messyasz A."/>
            <person name="Mannisto M.K."/>
            <person name="Kerkhof L.J."/>
            <person name="Haggblom M.M."/>
        </authorList>
    </citation>
    <scope>NUCLEOTIDE SEQUENCE</scope>
    <source>
        <strain evidence="6">X5P6</strain>
    </source>
</reference>
<protein>
    <submittedName>
        <fullName evidence="6">FAD-dependent monooxygenase</fullName>
    </submittedName>
</protein>
<evidence type="ECO:0000256" key="1">
    <source>
        <dbReference type="ARBA" id="ARBA00001974"/>
    </source>
</evidence>
<dbReference type="SUPFAM" id="SSF52833">
    <property type="entry name" value="Thioredoxin-like"/>
    <property type="match status" value="1"/>
</dbReference>
<evidence type="ECO:0000259" key="5">
    <source>
        <dbReference type="Pfam" id="PF01494"/>
    </source>
</evidence>
<dbReference type="Pfam" id="PF01494">
    <property type="entry name" value="FAD_binding_3"/>
    <property type="match status" value="1"/>
</dbReference>
<reference evidence="6" key="1">
    <citation type="submission" date="2023-08" db="EMBL/GenBank/DDBJ databases">
        <authorList>
            <person name="Messyasz A."/>
            <person name="Mannisto M.K."/>
            <person name="Kerkhof L.J."/>
            <person name="Haggblom M."/>
        </authorList>
    </citation>
    <scope>NUCLEOTIDE SEQUENCE</scope>
    <source>
        <strain evidence="6">X5P6</strain>
    </source>
</reference>
<dbReference type="PANTHER" id="PTHR43004">
    <property type="entry name" value="TRK SYSTEM POTASSIUM UPTAKE PROTEIN"/>
    <property type="match status" value="1"/>
</dbReference>
<dbReference type="InterPro" id="IPR002938">
    <property type="entry name" value="FAD-bd"/>
</dbReference>
<sequence>MKDFDIGSDKVSAEDKGGGAVRRTSVLVVGAGPTGLLLASELRRRGVPCHLIDARPGPLHWDRATVVHPRSLQIFESLGLVDKLLDVGCRQRVIKIYSGGNVLGMIDLSTCGSVYGFNLGLSEDVTESILTEYLVQQGGEVNRSCRLVGLTPYSEGVLAEIERDGERYQVDARWVVGCDGIHSATRELSGIGFEGHKIAKQWAVFDATAQGWSDTYEGIFAYHDLLPIIMTALPGKRWRVYLRPSSEDSDIVADATSTLRVYAPAVRFVDVENPTRFNCYTKVASRFRSGAVFLAGDSAHLCSPSEGHGMNCGIQDAFNLAWKLALVHDGVADSALLDSYEAERRPIAEMFTQSGDDFEQAQTMTDPTERDSRDQAIKAMLADPDNLHQRVMAETELNLEYSRSPIIMGDANDDLAPGYRLPDTILVQWAGERSEMQPRGLHELAHRARHTLMLLAGPKADRSALVELHAALQDLAADSPLFEAAVALGSHADLPVEIGQLQPAGADLLGIKETTLLVVRPDGYVGLRSDQNHLGALENYRALVSGSSRS</sequence>
<proteinExistence type="inferred from homology"/>
<keyword evidence="6" id="KW-0560">Oxidoreductase</keyword>
<comment type="similarity">
    <text evidence="2">Belongs to the PheA/TfdB FAD monooxygenase family.</text>
</comment>
<dbReference type="RefSeq" id="WP_353064551.1">
    <property type="nucleotide sequence ID" value="NZ_CP132942.1"/>
</dbReference>
<dbReference type="InterPro" id="IPR036188">
    <property type="entry name" value="FAD/NAD-bd_sf"/>
</dbReference>
<name>A0AAU7ZRT2_9BACT</name>
<keyword evidence="6" id="KW-0503">Monooxygenase</keyword>
<dbReference type="KEGG" id="tpsc:RBB77_02140"/>
<dbReference type="InterPro" id="IPR036249">
    <property type="entry name" value="Thioredoxin-like_sf"/>
</dbReference>
<dbReference type="Gene3D" id="3.40.30.120">
    <property type="match status" value="1"/>
</dbReference>
<gene>
    <name evidence="6" type="ORF">RBB77_02140</name>
</gene>
<dbReference type="GO" id="GO:0071949">
    <property type="term" value="F:FAD binding"/>
    <property type="evidence" value="ECO:0007669"/>
    <property type="project" value="InterPro"/>
</dbReference>
<feature type="domain" description="FAD-binding" evidence="5">
    <location>
        <begin position="23"/>
        <end position="352"/>
    </location>
</feature>
<comment type="cofactor">
    <cofactor evidence="1">
        <name>FAD</name>
        <dbReference type="ChEBI" id="CHEBI:57692"/>
    </cofactor>
</comment>
<dbReference type="PRINTS" id="PR00420">
    <property type="entry name" value="RNGMNOXGNASE"/>
</dbReference>
<organism evidence="6">
    <name type="scientific">Tunturiibacter psychrotolerans</name>
    <dbReference type="NCBI Taxonomy" id="3069686"/>
    <lineage>
        <taxon>Bacteria</taxon>
        <taxon>Pseudomonadati</taxon>
        <taxon>Acidobacteriota</taxon>
        <taxon>Terriglobia</taxon>
        <taxon>Terriglobales</taxon>
        <taxon>Acidobacteriaceae</taxon>
        <taxon>Tunturiibacter</taxon>
    </lineage>
</organism>
<evidence type="ECO:0000256" key="4">
    <source>
        <dbReference type="ARBA" id="ARBA00022827"/>
    </source>
</evidence>
<dbReference type="AlphaFoldDB" id="A0AAU7ZRT2"/>
<dbReference type="EMBL" id="CP132942">
    <property type="protein sequence ID" value="XCB33708.1"/>
    <property type="molecule type" value="Genomic_DNA"/>
</dbReference>